<evidence type="ECO:0000313" key="1">
    <source>
        <dbReference type="EMBL" id="JAH26372.1"/>
    </source>
</evidence>
<protein>
    <submittedName>
        <fullName evidence="1">Uncharacterized protein</fullName>
    </submittedName>
</protein>
<reference evidence="1" key="1">
    <citation type="submission" date="2014-11" db="EMBL/GenBank/DDBJ databases">
        <authorList>
            <person name="Amaro Gonzalez C."/>
        </authorList>
    </citation>
    <scope>NUCLEOTIDE SEQUENCE</scope>
</reference>
<proteinExistence type="predicted"/>
<dbReference type="AlphaFoldDB" id="A0A0E9RC68"/>
<organism evidence="1">
    <name type="scientific">Anguilla anguilla</name>
    <name type="common">European freshwater eel</name>
    <name type="synonym">Muraena anguilla</name>
    <dbReference type="NCBI Taxonomy" id="7936"/>
    <lineage>
        <taxon>Eukaryota</taxon>
        <taxon>Metazoa</taxon>
        <taxon>Chordata</taxon>
        <taxon>Craniata</taxon>
        <taxon>Vertebrata</taxon>
        <taxon>Euteleostomi</taxon>
        <taxon>Actinopterygii</taxon>
        <taxon>Neopterygii</taxon>
        <taxon>Teleostei</taxon>
        <taxon>Anguilliformes</taxon>
        <taxon>Anguillidae</taxon>
        <taxon>Anguilla</taxon>
    </lineage>
</organism>
<dbReference type="EMBL" id="GBXM01082205">
    <property type="protein sequence ID" value="JAH26372.1"/>
    <property type="molecule type" value="Transcribed_RNA"/>
</dbReference>
<sequence length="23" mass="2505">MSAALPADFNSELFPCVECFELA</sequence>
<name>A0A0E9RC68_ANGAN</name>
<accession>A0A0E9RC68</accession>
<reference evidence="1" key="2">
    <citation type="journal article" date="2015" name="Fish Shellfish Immunol.">
        <title>Early steps in the European eel (Anguilla anguilla)-Vibrio vulnificus interaction in the gills: Role of the RtxA13 toxin.</title>
        <authorList>
            <person name="Callol A."/>
            <person name="Pajuelo D."/>
            <person name="Ebbesson L."/>
            <person name="Teles M."/>
            <person name="MacKenzie S."/>
            <person name="Amaro C."/>
        </authorList>
    </citation>
    <scope>NUCLEOTIDE SEQUENCE</scope>
</reference>